<organism evidence="1">
    <name type="scientific">Psilocybe cubensis</name>
    <name type="common">Psychedelic mushroom</name>
    <name type="synonym">Stropharia cubensis</name>
    <dbReference type="NCBI Taxonomy" id="181762"/>
    <lineage>
        <taxon>Eukaryota</taxon>
        <taxon>Fungi</taxon>
        <taxon>Dikarya</taxon>
        <taxon>Basidiomycota</taxon>
        <taxon>Agaricomycotina</taxon>
        <taxon>Agaricomycetes</taxon>
        <taxon>Agaricomycetidae</taxon>
        <taxon>Agaricales</taxon>
        <taxon>Agaricineae</taxon>
        <taxon>Strophariaceae</taxon>
        <taxon>Psilocybe</taxon>
    </lineage>
</organism>
<reference evidence="1" key="1">
    <citation type="submission" date="2021-02" db="EMBL/GenBank/DDBJ databases">
        <title>Psilocybe cubensis genome.</title>
        <authorList>
            <person name="Mckernan K.J."/>
            <person name="Crawford S."/>
            <person name="Trippe A."/>
            <person name="Kane L.T."/>
            <person name="Mclaughlin S."/>
        </authorList>
    </citation>
    <scope>NUCLEOTIDE SEQUENCE [LARGE SCALE GENOMIC DNA]</scope>
    <source>
        <strain evidence="1">MGC-MH-2018</strain>
    </source>
</reference>
<evidence type="ECO:0000313" key="1">
    <source>
        <dbReference type="EMBL" id="KAG5171206.1"/>
    </source>
</evidence>
<dbReference type="EMBL" id="JAFIQS010000003">
    <property type="protein sequence ID" value="KAG5171206.1"/>
    <property type="molecule type" value="Genomic_DNA"/>
</dbReference>
<accession>A0A8H7Y0G6</accession>
<comment type="caution">
    <text evidence="1">The sequence shown here is derived from an EMBL/GenBank/DDBJ whole genome shotgun (WGS) entry which is preliminary data.</text>
</comment>
<protein>
    <submittedName>
        <fullName evidence="1">Uncharacterized protein</fullName>
    </submittedName>
</protein>
<sequence length="262" mass="30455">MFRAKTLTSPTIGHPLFIAADGQPTYVKYDGQHTIHSKDYPPPSAAVASKSSITIITTTDSDSEDLAHMPCTPTPRTEVWERLCKDTMDHYQNQRPRFPASYPLVHLEHHANVEGVYREFDPGCFTTKEFCELWHRQPALIYVRAYFRDHLLFPRHNSRHGDIVMVEYEEETEEVRYIATLRVAITHKFFFIQLNAYTINQRRFQAFHFIFPSLIVRIPSRLCKVPIPKELVEHYCPFIYKTVPVYNAPPTLTLWGSIISSV</sequence>
<proteinExistence type="predicted"/>
<gene>
    <name evidence="1" type="ORF">JR316_003291</name>
</gene>
<name>A0A8H7Y0G6_PSICU</name>
<dbReference type="AlphaFoldDB" id="A0A8H7Y0G6"/>